<feature type="transmembrane region" description="Helical" evidence="2">
    <location>
        <begin position="41"/>
        <end position="62"/>
    </location>
</feature>
<keyword evidence="2" id="KW-0812">Transmembrane</keyword>
<reference evidence="3 4" key="1">
    <citation type="submission" date="2015-09" db="EMBL/GenBank/DDBJ databases">
        <authorList>
            <consortium name="Pathogen Informatics"/>
        </authorList>
    </citation>
    <scope>NUCLEOTIDE SEQUENCE [LARGE SCALE GENOMIC DNA]</scope>
    <source>
        <strain evidence="3 4">2789STDY5608851</strain>
    </source>
</reference>
<evidence type="ECO:0000313" key="3">
    <source>
        <dbReference type="EMBL" id="CUN73395.1"/>
    </source>
</evidence>
<evidence type="ECO:0000256" key="2">
    <source>
        <dbReference type="SAM" id="Phobius"/>
    </source>
</evidence>
<gene>
    <name evidence="3" type="ORF">ERS852408_00832</name>
</gene>
<dbReference type="RefSeq" id="WP_055194029.1">
    <property type="nucleotide sequence ID" value="NZ_CYYM01000003.1"/>
</dbReference>
<accession>A0A173ZE44</accession>
<sequence length="226" mass="26584">MKKHKSLITIGTLIMLICIPLFIAFMFNFKFIITDTQNDWIGFWGGYLGAIVGGMITLYVMFETNKEARENIKETINNDNELAKREEKIEYFNRLASVSADYLSASSNMCAVLKKTMTQLNFETYFSSYESIYFAARKQIELEILLKTRKDTYRVNEIIEKMREIEEHSNKVQEEYERICKEALEDKKPADKINREEFFGCVNGMFDRIPNFLKTVEKIIYDNINK</sequence>
<dbReference type="AlphaFoldDB" id="A0A173ZE44"/>
<keyword evidence="2" id="KW-0472">Membrane</keyword>
<feature type="coiled-coil region" evidence="1">
    <location>
        <begin position="155"/>
        <end position="182"/>
    </location>
</feature>
<evidence type="ECO:0000256" key="1">
    <source>
        <dbReference type="SAM" id="Coils"/>
    </source>
</evidence>
<protein>
    <submittedName>
        <fullName evidence="3">Uncharacterized protein</fullName>
    </submittedName>
</protein>
<keyword evidence="2" id="KW-1133">Transmembrane helix</keyword>
<organism evidence="3 4">
    <name type="scientific">Dorea longicatena</name>
    <dbReference type="NCBI Taxonomy" id="88431"/>
    <lineage>
        <taxon>Bacteria</taxon>
        <taxon>Bacillati</taxon>
        <taxon>Bacillota</taxon>
        <taxon>Clostridia</taxon>
        <taxon>Lachnospirales</taxon>
        <taxon>Lachnospiraceae</taxon>
        <taxon>Dorea</taxon>
    </lineage>
</organism>
<keyword evidence="1" id="KW-0175">Coiled coil</keyword>
<dbReference type="Proteomes" id="UP000095380">
    <property type="component" value="Unassembled WGS sequence"/>
</dbReference>
<proteinExistence type="predicted"/>
<dbReference type="EMBL" id="CYYM01000003">
    <property type="protein sequence ID" value="CUN73395.1"/>
    <property type="molecule type" value="Genomic_DNA"/>
</dbReference>
<feature type="transmembrane region" description="Helical" evidence="2">
    <location>
        <begin position="7"/>
        <end position="29"/>
    </location>
</feature>
<name>A0A173ZE44_9FIRM</name>
<evidence type="ECO:0000313" key="4">
    <source>
        <dbReference type="Proteomes" id="UP000095380"/>
    </source>
</evidence>